<dbReference type="Proteomes" id="UP000616769">
    <property type="component" value="Unassembled WGS sequence"/>
</dbReference>
<evidence type="ECO:0000313" key="2">
    <source>
        <dbReference type="EMBL" id="KPM02426.1"/>
    </source>
</evidence>
<dbReference type="AlphaFoldDB" id="A0A131ZUI0"/>
<evidence type="ECO:0000313" key="3">
    <source>
        <dbReference type="Proteomes" id="UP000616769"/>
    </source>
</evidence>
<gene>
    <name evidence="2" type="ORF">QR98_0008400</name>
</gene>
<accession>A0A131ZUI0</accession>
<comment type="caution">
    <text evidence="2">The sequence shown here is derived from an EMBL/GenBank/DDBJ whole genome shotgun (WGS) entry which is preliminary data.</text>
</comment>
<sequence>MNVYKMDHHHLGSSNKNISHYAQTLTYLLGELKHVFDQRVDDPDSTKVSAFERLGEISKIMRLILEKYPLLKSKELLLDASNLVHAVKTYDYQNYSLERHSKLMDSINALYRSFQFK</sequence>
<dbReference type="EMBL" id="JXLN01001873">
    <property type="protein sequence ID" value="KPM02426.1"/>
    <property type="molecule type" value="Genomic_DNA"/>
</dbReference>
<organism evidence="2 3">
    <name type="scientific">Sarcoptes scabiei</name>
    <name type="common">Itch mite</name>
    <name type="synonym">Acarus scabiei</name>
    <dbReference type="NCBI Taxonomy" id="52283"/>
    <lineage>
        <taxon>Eukaryota</taxon>
        <taxon>Metazoa</taxon>
        <taxon>Ecdysozoa</taxon>
        <taxon>Arthropoda</taxon>
        <taxon>Chelicerata</taxon>
        <taxon>Arachnida</taxon>
        <taxon>Acari</taxon>
        <taxon>Acariformes</taxon>
        <taxon>Sarcoptiformes</taxon>
        <taxon>Astigmata</taxon>
        <taxon>Psoroptidia</taxon>
        <taxon>Sarcoptoidea</taxon>
        <taxon>Sarcoptidae</taxon>
        <taxon>Sarcoptinae</taxon>
        <taxon>Sarcoptes</taxon>
    </lineage>
</organism>
<evidence type="ECO:0000259" key="1">
    <source>
        <dbReference type="Pfam" id="PF24235"/>
    </source>
</evidence>
<dbReference type="InterPro" id="IPR057028">
    <property type="entry name" value="RHG29_45_N"/>
</dbReference>
<dbReference type="Pfam" id="PF24235">
    <property type="entry name" value="RHG29_45_N"/>
    <property type="match status" value="1"/>
</dbReference>
<name>A0A131ZUI0_SARSC</name>
<reference evidence="2 3" key="1">
    <citation type="journal article" date="2015" name="Parasit. Vectors">
        <title>Draft genome of the scabies mite.</title>
        <authorList>
            <person name="Rider S.D.Jr."/>
            <person name="Morgan M.S."/>
            <person name="Arlian L.G."/>
        </authorList>
    </citation>
    <scope>NUCLEOTIDE SEQUENCE [LARGE SCALE GENOMIC DNA]</scope>
    <source>
        <strain evidence="2">Arlian Lab</strain>
    </source>
</reference>
<feature type="domain" description="Rho GTPase-activating protein 29/45 N-terminal" evidence="1">
    <location>
        <begin position="23"/>
        <end position="114"/>
    </location>
</feature>
<proteinExistence type="predicted"/>
<dbReference type="VEuPathDB" id="VectorBase:SSCA007964"/>
<protein>
    <recommendedName>
        <fullName evidence="1">Rho GTPase-activating protein 29/45 N-terminal domain-containing protein</fullName>
    </recommendedName>
</protein>